<protein>
    <submittedName>
        <fullName evidence="2">Uncharacterized protein</fullName>
    </submittedName>
</protein>
<proteinExistence type="predicted"/>
<comment type="caution">
    <text evidence="2">The sequence shown here is derived from an EMBL/GenBank/DDBJ whole genome shotgun (WGS) entry which is preliminary data.</text>
</comment>
<dbReference type="EMBL" id="BARS01033748">
    <property type="protein sequence ID" value="GAG27909.1"/>
    <property type="molecule type" value="Genomic_DNA"/>
</dbReference>
<sequence length="100" mass="12024">MRIRITHYQKEKKRKRMRQRVNAKYSTPIEEDDAEKDEEIPKKERRKKARKEAKKKPIPDKVEKPKKPEKLLFPELGKKGAYHFPPYNLLEPGKEAEKLD</sequence>
<feature type="region of interest" description="Disordered" evidence="1">
    <location>
        <begin position="1"/>
        <end position="100"/>
    </location>
</feature>
<evidence type="ECO:0000313" key="2">
    <source>
        <dbReference type="EMBL" id="GAG27909.1"/>
    </source>
</evidence>
<feature type="compositionally biased region" description="Basic residues" evidence="1">
    <location>
        <begin position="43"/>
        <end position="54"/>
    </location>
</feature>
<accession>X0WAD2</accession>
<feature type="non-terminal residue" evidence="2">
    <location>
        <position position="100"/>
    </location>
</feature>
<dbReference type="AlphaFoldDB" id="X0WAD2"/>
<feature type="compositionally biased region" description="Acidic residues" evidence="1">
    <location>
        <begin position="29"/>
        <end position="38"/>
    </location>
</feature>
<evidence type="ECO:0000256" key="1">
    <source>
        <dbReference type="SAM" id="MobiDB-lite"/>
    </source>
</evidence>
<feature type="compositionally biased region" description="Basic residues" evidence="1">
    <location>
        <begin position="1"/>
        <end position="21"/>
    </location>
</feature>
<gene>
    <name evidence="2" type="ORF">S01H1_52221</name>
</gene>
<feature type="compositionally biased region" description="Basic and acidic residues" evidence="1">
    <location>
        <begin position="55"/>
        <end position="78"/>
    </location>
</feature>
<name>X0WAD2_9ZZZZ</name>
<reference evidence="2" key="1">
    <citation type="journal article" date="2014" name="Front. Microbiol.">
        <title>High frequency of phylogenetically diverse reductive dehalogenase-homologous genes in deep subseafloor sedimentary metagenomes.</title>
        <authorList>
            <person name="Kawai M."/>
            <person name="Futagami T."/>
            <person name="Toyoda A."/>
            <person name="Takaki Y."/>
            <person name="Nishi S."/>
            <person name="Hori S."/>
            <person name="Arai W."/>
            <person name="Tsubouchi T."/>
            <person name="Morono Y."/>
            <person name="Uchiyama I."/>
            <person name="Ito T."/>
            <person name="Fujiyama A."/>
            <person name="Inagaki F."/>
            <person name="Takami H."/>
        </authorList>
    </citation>
    <scope>NUCLEOTIDE SEQUENCE</scope>
    <source>
        <strain evidence="2">Expedition CK06-06</strain>
    </source>
</reference>
<organism evidence="2">
    <name type="scientific">marine sediment metagenome</name>
    <dbReference type="NCBI Taxonomy" id="412755"/>
    <lineage>
        <taxon>unclassified sequences</taxon>
        <taxon>metagenomes</taxon>
        <taxon>ecological metagenomes</taxon>
    </lineage>
</organism>